<evidence type="ECO:0000313" key="8">
    <source>
        <dbReference type="Proteomes" id="UP000242519"/>
    </source>
</evidence>
<feature type="domain" description="MutL C-terminal dimerisation" evidence="5">
    <location>
        <begin position="845"/>
        <end position="1006"/>
    </location>
</feature>
<dbReference type="NCBIfam" id="TIGR00585">
    <property type="entry name" value="mutl"/>
    <property type="match status" value="1"/>
</dbReference>
<evidence type="ECO:0000259" key="6">
    <source>
        <dbReference type="SMART" id="SM01340"/>
    </source>
</evidence>
<dbReference type="Pfam" id="PF01119">
    <property type="entry name" value="DNA_mis_repair"/>
    <property type="match status" value="1"/>
</dbReference>
<feature type="compositionally biased region" description="Polar residues" evidence="4">
    <location>
        <begin position="642"/>
        <end position="653"/>
    </location>
</feature>
<feature type="region of interest" description="Disordered" evidence="4">
    <location>
        <begin position="382"/>
        <end position="427"/>
    </location>
</feature>
<dbReference type="Gene3D" id="3.30.1370.100">
    <property type="entry name" value="MutL, C-terminal domain, regulatory subdomain"/>
    <property type="match status" value="1"/>
</dbReference>
<dbReference type="Gene3D" id="3.30.230.10">
    <property type="match status" value="1"/>
</dbReference>
<dbReference type="EMBL" id="MZNU01000068">
    <property type="protein sequence ID" value="OWP05527.1"/>
    <property type="molecule type" value="Genomic_DNA"/>
</dbReference>
<dbReference type="GO" id="GO:0016887">
    <property type="term" value="F:ATP hydrolysis activity"/>
    <property type="evidence" value="ECO:0007669"/>
    <property type="project" value="InterPro"/>
</dbReference>
<feature type="region of interest" description="Disordered" evidence="4">
    <location>
        <begin position="496"/>
        <end position="583"/>
    </location>
</feature>
<evidence type="ECO:0000313" key="7">
    <source>
        <dbReference type="EMBL" id="OWP05527.1"/>
    </source>
</evidence>
<dbReference type="SMART" id="SM00853">
    <property type="entry name" value="MutL_C"/>
    <property type="match status" value="1"/>
</dbReference>
<dbReference type="InterPro" id="IPR014790">
    <property type="entry name" value="MutL_C"/>
</dbReference>
<dbReference type="CDD" id="cd16926">
    <property type="entry name" value="HATPase_MutL-MLH-PMS-like"/>
    <property type="match status" value="1"/>
</dbReference>
<dbReference type="InParanoid" id="A0A218ZBW2"/>
<feature type="compositionally biased region" description="Polar residues" evidence="4">
    <location>
        <begin position="565"/>
        <end position="583"/>
    </location>
</feature>
<feature type="compositionally biased region" description="Low complexity" evidence="4">
    <location>
        <begin position="543"/>
        <end position="554"/>
    </location>
</feature>
<dbReference type="SUPFAM" id="SSF118116">
    <property type="entry name" value="DNA mismatch repair protein MutL"/>
    <property type="match status" value="1"/>
</dbReference>
<keyword evidence="8" id="KW-1185">Reference proteome</keyword>
<name>A0A218ZBW2_9HELO</name>
<evidence type="ECO:0000259" key="5">
    <source>
        <dbReference type="SMART" id="SM00853"/>
    </source>
</evidence>
<feature type="region of interest" description="Disordered" evidence="4">
    <location>
        <begin position="642"/>
        <end position="706"/>
    </location>
</feature>
<dbReference type="SUPFAM" id="SSF55874">
    <property type="entry name" value="ATPase domain of HSP90 chaperone/DNA topoisomerase II/histidine kinase"/>
    <property type="match status" value="1"/>
</dbReference>
<dbReference type="InterPro" id="IPR036890">
    <property type="entry name" value="HATPase_C_sf"/>
</dbReference>
<feature type="compositionally biased region" description="Basic and acidic residues" evidence="4">
    <location>
        <begin position="459"/>
        <end position="468"/>
    </location>
</feature>
<dbReference type="GO" id="GO:0140664">
    <property type="term" value="F:ATP-dependent DNA damage sensor activity"/>
    <property type="evidence" value="ECO:0007669"/>
    <property type="project" value="InterPro"/>
</dbReference>
<dbReference type="OrthoDB" id="10263226at2759"/>
<evidence type="ECO:0000256" key="4">
    <source>
        <dbReference type="SAM" id="MobiDB-lite"/>
    </source>
</evidence>
<dbReference type="AlphaFoldDB" id="A0A218ZBW2"/>
<dbReference type="FunFam" id="3.30.1370.100:FF:000001">
    <property type="entry name" value="Mismatch repair endonuclease pms1, putative"/>
    <property type="match status" value="1"/>
</dbReference>
<dbReference type="SMART" id="SM01340">
    <property type="entry name" value="DNA_mis_repair"/>
    <property type="match status" value="1"/>
</dbReference>
<dbReference type="Proteomes" id="UP000242519">
    <property type="component" value="Unassembled WGS sequence"/>
</dbReference>
<sequence length="1137" mass="122904">MTTIKAIEGKTVHQIQSGQVIVDLCSVVKELVENSLDAGATSIDVRFKNQGLDSIEVQDNGAGIPPHNYDTLALKHHTSKLSTYADLATLQTFGFRGEALSSLCALSQFSVVTCLAADAPKGTKLEFEVSGKLKDTGVVAAQKGTLVAVENLFNNLPVRRRELERNIKREWTRVVGVLGQYACIQTGIRFSVSQQAGKGKKTTLFSTKGNQSTRENIVNVFGAKTLAALITLDLNLDLEATSAPSQRWSTQEDGSTKEIRITGHISRPASGEGRQTPDRQMFFVNARPCGLPQMAKAFNEVYKSYNGTQSPFIFANIELDTHLYDVNVSPDKRTILLHDQSRMLESLKEALTALFESQDYTVPISQLPAQKQLAYKQLSISRESSAGTPKTPQTAAGVAGDDPDDARDSRREESAEDGTPRKKLVSKFRHGAVSRECMSSNGGAVSLISKWTERFSENRVEAEKEETASLKAAPNSPAGLTEEKRSLVEKLRMEGEMVQNAPESPGEPDSPFGTAQSTTSAPAPTTSSLPPVPIFRHDSEQPSIASSARSVSRSIEPELPIPTLHSPSKTSSSIADKFSSTARMTRSPAEVATITIGNHTITSTIGSSAQRARLDHFSSTARSTRQAEALIGNLPSFGKSLNQKFAAPGSTNLPIPAEGTEDGSESESGDMVPPLPELPTSSFDAVEGLQDDDEGFSAPEAPPSSAVVKQEELVLDSSIISPGVEEEGAEYVDEEQKKALEEAKVQEMIDHVEKSALIASQENVQRAKVLLKGGSKKKDATLNLVRTSKTDVCKIAEAYEALSRALSEYQVAATGKAEDDNLDSAQAEEKLSLTISKADFAKMKIVGQFNLGFILATRASGSNIEEGVMTADDMFIIDQHASDEKYNFERLQATTIVQSQRLVYPKTLDLTALEEEIVMQNLSALETNGFVVTVDESGESPVGKRCQLVSLPLSRETAFSLTDLEELLVLLADYSPGAGSVPRPSKVRKMFAMRACRSSIMIGKTLTPKQMGKVVGHLGELDKPWNCPHGRPTMRHLCGLGGWDEAGWKEGDDIEGAGDKDRATGWAAWVRGKRRVGDGDEALEEEEDGSEEAESETEGENDGFGGQETSDDRPSTEGQDLSRGRRVSELGVLEPGK</sequence>
<reference evidence="7 8" key="1">
    <citation type="submission" date="2017-04" db="EMBL/GenBank/DDBJ databases">
        <title>Draft genome sequence of Marssonina coronaria NL1: causal agent of apple blotch.</title>
        <authorList>
            <person name="Cheng Q."/>
        </authorList>
    </citation>
    <scope>NUCLEOTIDE SEQUENCE [LARGE SCALE GENOMIC DNA]</scope>
    <source>
        <strain evidence="7 8">NL1</strain>
    </source>
</reference>
<protein>
    <recommendedName>
        <fullName evidence="3">DNA mismatch repair protein PMS1</fullName>
    </recommendedName>
</protein>
<dbReference type="Gene3D" id="3.30.1540.20">
    <property type="entry name" value="MutL, C-terminal domain, dimerisation subdomain"/>
    <property type="match status" value="1"/>
</dbReference>
<dbReference type="Pfam" id="PF08676">
    <property type="entry name" value="MutL_C"/>
    <property type="match status" value="1"/>
</dbReference>
<feature type="compositionally biased region" description="Acidic residues" evidence="4">
    <location>
        <begin position="1079"/>
        <end position="1101"/>
    </location>
</feature>
<dbReference type="InterPro" id="IPR042121">
    <property type="entry name" value="MutL_C_regsub"/>
</dbReference>
<dbReference type="FunFam" id="3.30.230.10:FF:000120">
    <property type="entry name" value="Mismatch repair endonuclease PMS2"/>
    <property type="match status" value="1"/>
</dbReference>
<dbReference type="FunCoup" id="A0A218ZBW2">
    <property type="interactions" value="719"/>
</dbReference>
<comment type="caution">
    <text evidence="7">The sequence shown here is derived from an EMBL/GenBank/DDBJ whole genome shotgun (WGS) entry which is preliminary data.</text>
</comment>
<keyword evidence="2" id="KW-0227">DNA damage</keyword>
<feature type="compositionally biased region" description="Low complexity" evidence="4">
    <location>
        <begin position="514"/>
        <end position="529"/>
    </location>
</feature>
<dbReference type="InterPro" id="IPR013507">
    <property type="entry name" value="DNA_mismatch_S5_2-like"/>
</dbReference>
<dbReference type="PROSITE" id="PS00058">
    <property type="entry name" value="DNA_MISMATCH_REPAIR_1"/>
    <property type="match status" value="1"/>
</dbReference>
<feature type="compositionally biased region" description="Basic and acidic residues" evidence="4">
    <location>
        <begin position="1110"/>
        <end position="1128"/>
    </location>
</feature>
<evidence type="ECO:0000256" key="2">
    <source>
        <dbReference type="ARBA" id="ARBA00022763"/>
    </source>
</evidence>
<feature type="region of interest" description="Disordered" evidence="4">
    <location>
        <begin position="1073"/>
        <end position="1137"/>
    </location>
</feature>
<feature type="domain" description="DNA mismatch repair protein S5" evidence="6">
    <location>
        <begin position="217"/>
        <end position="356"/>
    </location>
</feature>
<dbReference type="InterPro" id="IPR014721">
    <property type="entry name" value="Ribsml_uS5_D2-typ_fold_subgr"/>
</dbReference>
<proteinExistence type="inferred from homology"/>
<feature type="region of interest" description="Disordered" evidence="4">
    <location>
        <begin position="459"/>
        <end position="482"/>
    </location>
</feature>
<accession>A0A218ZBW2</accession>
<dbReference type="CDD" id="cd03484">
    <property type="entry name" value="MutL_Trans_hPMS_2_like"/>
    <property type="match status" value="1"/>
</dbReference>
<dbReference type="InterPro" id="IPR038973">
    <property type="entry name" value="MutL/Mlh/Pms-like"/>
</dbReference>
<dbReference type="InterPro" id="IPR042120">
    <property type="entry name" value="MutL_C_dimsub"/>
</dbReference>
<dbReference type="Gene3D" id="3.30.565.10">
    <property type="entry name" value="Histidine kinase-like ATPase, C-terminal domain"/>
    <property type="match status" value="1"/>
</dbReference>
<dbReference type="FunFam" id="3.30.565.10:FF:000014">
    <property type="entry name" value="Mismatch repair endonuclease pms1, putative"/>
    <property type="match status" value="1"/>
</dbReference>
<evidence type="ECO:0000256" key="1">
    <source>
        <dbReference type="ARBA" id="ARBA00006082"/>
    </source>
</evidence>
<dbReference type="GO" id="GO:0030983">
    <property type="term" value="F:mismatched DNA binding"/>
    <property type="evidence" value="ECO:0007669"/>
    <property type="project" value="InterPro"/>
</dbReference>
<gene>
    <name evidence="7" type="ORF">B2J93_7871</name>
</gene>
<comment type="similarity">
    <text evidence="1">Belongs to the DNA mismatch repair MutL/HexB family.</text>
</comment>
<dbReference type="Pfam" id="PF13589">
    <property type="entry name" value="HATPase_c_3"/>
    <property type="match status" value="1"/>
</dbReference>
<dbReference type="PANTHER" id="PTHR10073:SF52">
    <property type="entry name" value="MISMATCH REPAIR ENDONUCLEASE PMS2"/>
    <property type="match status" value="1"/>
</dbReference>
<dbReference type="GO" id="GO:0005524">
    <property type="term" value="F:ATP binding"/>
    <property type="evidence" value="ECO:0007669"/>
    <property type="project" value="InterPro"/>
</dbReference>
<dbReference type="InterPro" id="IPR020568">
    <property type="entry name" value="Ribosomal_Su5_D2-typ_SF"/>
</dbReference>
<organism evidence="7 8">
    <name type="scientific">Diplocarpon coronariae</name>
    <dbReference type="NCBI Taxonomy" id="2795749"/>
    <lineage>
        <taxon>Eukaryota</taxon>
        <taxon>Fungi</taxon>
        <taxon>Dikarya</taxon>
        <taxon>Ascomycota</taxon>
        <taxon>Pezizomycotina</taxon>
        <taxon>Leotiomycetes</taxon>
        <taxon>Helotiales</taxon>
        <taxon>Drepanopezizaceae</taxon>
        <taxon>Diplocarpon</taxon>
    </lineage>
</organism>
<dbReference type="GO" id="GO:0000710">
    <property type="term" value="P:meiotic mismatch repair"/>
    <property type="evidence" value="ECO:0007669"/>
    <property type="project" value="UniProtKB-ARBA"/>
</dbReference>
<dbReference type="InterPro" id="IPR014762">
    <property type="entry name" value="DNA_mismatch_repair_CS"/>
</dbReference>
<dbReference type="GO" id="GO:0032389">
    <property type="term" value="C:MutLalpha complex"/>
    <property type="evidence" value="ECO:0007669"/>
    <property type="project" value="TreeGrafter"/>
</dbReference>
<feature type="compositionally biased region" description="Polar residues" evidence="4">
    <location>
        <begin position="382"/>
        <end position="394"/>
    </location>
</feature>
<dbReference type="InterPro" id="IPR037198">
    <property type="entry name" value="MutL_C_sf"/>
</dbReference>
<feature type="compositionally biased region" description="Acidic residues" evidence="4">
    <location>
        <begin position="659"/>
        <end position="668"/>
    </location>
</feature>
<dbReference type="PANTHER" id="PTHR10073">
    <property type="entry name" value="DNA MISMATCH REPAIR PROTEIN MLH, PMS, MUTL"/>
    <property type="match status" value="1"/>
</dbReference>
<dbReference type="SUPFAM" id="SSF54211">
    <property type="entry name" value="Ribosomal protein S5 domain 2-like"/>
    <property type="match status" value="1"/>
</dbReference>
<evidence type="ECO:0000256" key="3">
    <source>
        <dbReference type="ARBA" id="ARBA00070941"/>
    </source>
</evidence>
<dbReference type="InterPro" id="IPR002099">
    <property type="entry name" value="MutL/Mlh/PMS"/>
</dbReference>
<dbReference type="STRING" id="503106.A0A218ZBW2"/>